<dbReference type="SMART" id="SM00347">
    <property type="entry name" value="HTH_MARR"/>
    <property type="match status" value="1"/>
</dbReference>
<dbReference type="RefSeq" id="WP_132429381.1">
    <property type="nucleotide sequence ID" value="NZ_SMFZ01000002.1"/>
</dbReference>
<dbReference type="PANTHER" id="PTHR33164:SF43">
    <property type="entry name" value="HTH-TYPE TRANSCRIPTIONAL REPRESSOR YETL"/>
    <property type="match status" value="1"/>
</dbReference>
<dbReference type="PROSITE" id="PS50995">
    <property type="entry name" value="HTH_MARR_2"/>
    <property type="match status" value="1"/>
</dbReference>
<evidence type="ECO:0000313" key="2">
    <source>
        <dbReference type="EMBL" id="TCK20568.1"/>
    </source>
</evidence>
<dbReference type="InterPro" id="IPR039422">
    <property type="entry name" value="MarR/SlyA-like"/>
</dbReference>
<dbReference type="PRINTS" id="PR00598">
    <property type="entry name" value="HTHMARR"/>
</dbReference>
<dbReference type="PANTHER" id="PTHR33164">
    <property type="entry name" value="TRANSCRIPTIONAL REGULATOR, MARR FAMILY"/>
    <property type="match status" value="1"/>
</dbReference>
<dbReference type="SUPFAM" id="SSF46785">
    <property type="entry name" value="Winged helix' DNA-binding domain"/>
    <property type="match status" value="1"/>
</dbReference>
<keyword evidence="2" id="KW-0238">DNA-binding</keyword>
<dbReference type="InterPro" id="IPR000835">
    <property type="entry name" value="HTH_MarR-typ"/>
</dbReference>
<proteinExistence type="predicted"/>
<dbReference type="GO" id="GO:0006950">
    <property type="term" value="P:response to stress"/>
    <property type="evidence" value="ECO:0007669"/>
    <property type="project" value="TreeGrafter"/>
</dbReference>
<gene>
    <name evidence="2" type="ORF">EV378_4529</name>
</gene>
<dbReference type="InterPro" id="IPR036388">
    <property type="entry name" value="WH-like_DNA-bd_sf"/>
</dbReference>
<dbReference type="GO" id="GO:0003677">
    <property type="term" value="F:DNA binding"/>
    <property type="evidence" value="ECO:0007669"/>
    <property type="project" value="UniProtKB-KW"/>
</dbReference>
<dbReference type="EMBL" id="SMFZ01000002">
    <property type="protein sequence ID" value="TCK20568.1"/>
    <property type="molecule type" value="Genomic_DNA"/>
</dbReference>
<dbReference type="GO" id="GO:0003700">
    <property type="term" value="F:DNA-binding transcription factor activity"/>
    <property type="evidence" value="ECO:0007669"/>
    <property type="project" value="InterPro"/>
</dbReference>
<evidence type="ECO:0000313" key="3">
    <source>
        <dbReference type="Proteomes" id="UP000295560"/>
    </source>
</evidence>
<comment type="caution">
    <text evidence="2">The sequence shown here is derived from an EMBL/GenBank/DDBJ whole genome shotgun (WGS) entry which is preliminary data.</text>
</comment>
<dbReference type="Pfam" id="PF01047">
    <property type="entry name" value="MarR"/>
    <property type="match status" value="1"/>
</dbReference>
<reference evidence="2 3" key="1">
    <citation type="submission" date="2019-03" db="EMBL/GenBank/DDBJ databases">
        <title>Sequencing the genomes of 1000 actinobacteria strains.</title>
        <authorList>
            <person name="Klenk H.-P."/>
        </authorList>
    </citation>
    <scope>NUCLEOTIDE SEQUENCE [LARGE SCALE GENOMIC DNA]</scope>
    <source>
        <strain evidence="2 3">DSM 44969</strain>
    </source>
</reference>
<accession>A0A4R1HFW7</accession>
<sequence>MTADRFFESRPEYMPLGKLVSWAGGAMQAHYRRTVARYGVTGTAVSVLGVLAHVDGALSQRELAGRVGLTPATLTPVLDTLDHEGRITRVRDDADRRILRVSITDEGRAHLRSVFSEVAAVFRERMPHPPPEHERIIREYLVSILAVVGDDARYAGDGGGITEGAGT</sequence>
<evidence type="ECO:0000259" key="1">
    <source>
        <dbReference type="PROSITE" id="PS50995"/>
    </source>
</evidence>
<keyword evidence="3" id="KW-1185">Reference proteome</keyword>
<dbReference type="InterPro" id="IPR036390">
    <property type="entry name" value="WH_DNA-bd_sf"/>
</dbReference>
<protein>
    <submittedName>
        <fullName evidence="2">DNA-binding MarR family transcriptional regulator</fullName>
    </submittedName>
</protein>
<dbReference type="Proteomes" id="UP000295560">
    <property type="component" value="Unassembled WGS sequence"/>
</dbReference>
<feature type="domain" description="HTH marR-type" evidence="1">
    <location>
        <begin position="13"/>
        <end position="146"/>
    </location>
</feature>
<organism evidence="2 3">
    <name type="scientific">Pseudonocardia endophytica</name>
    <dbReference type="NCBI Taxonomy" id="401976"/>
    <lineage>
        <taxon>Bacteria</taxon>
        <taxon>Bacillati</taxon>
        <taxon>Actinomycetota</taxon>
        <taxon>Actinomycetes</taxon>
        <taxon>Pseudonocardiales</taxon>
        <taxon>Pseudonocardiaceae</taxon>
        <taxon>Pseudonocardia</taxon>
    </lineage>
</organism>
<dbReference type="Gene3D" id="1.10.10.10">
    <property type="entry name" value="Winged helix-like DNA-binding domain superfamily/Winged helix DNA-binding domain"/>
    <property type="match status" value="1"/>
</dbReference>
<dbReference type="AlphaFoldDB" id="A0A4R1HFW7"/>
<name>A0A4R1HFW7_PSEEN</name>
<dbReference type="OrthoDB" id="3576279at2"/>